<evidence type="ECO:0000256" key="1">
    <source>
        <dbReference type="ARBA" id="ARBA00023122"/>
    </source>
</evidence>
<accession>A0A133V5L3</accession>
<dbReference type="Gene3D" id="3.10.580.10">
    <property type="entry name" value="CBS-domain"/>
    <property type="match status" value="1"/>
</dbReference>
<organism evidence="3 4">
    <name type="scientific">candidate division MSBL1 archaeon SCGC-AAA259O05</name>
    <dbReference type="NCBI Taxonomy" id="1698271"/>
    <lineage>
        <taxon>Archaea</taxon>
        <taxon>Methanobacteriati</taxon>
        <taxon>Methanobacteriota</taxon>
        <taxon>candidate division MSBL1</taxon>
    </lineage>
</organism>
<dbReference type="Proteomes" id="UP000070344">
    <property type="component" value="Unassembled WGS sequence"/>
</dbReference>
<evidence type="ECO:0000259" key="2">
    <source>
        <dbReference type="PROSITE" id="PS50943"/>
    </source>
</evidence>
<dbReference type="PIRSF" id="PIRSF037253">
    <property type="entry name" value="HTH_CBS_prd"/>
    <property type="match status" value="1"/>
</dbReference>
<comment type="caution">
    <text evidence="3">The sequence shown here is derived from an EMBL/GenBank/DDBJ whole genome shotgun (WGS) entry which is preliminary data.</text>
</comment>
<dbReference type="GO" id="GO:0003677">
    <property type="term" value="F:DNA binding"/>
    <property type="evidence" value="ECO:0007669"/>
    <property type="project" value="InterPro"/>
</dbReference>
<dbReference type="InterPro" id="IPR017158">
    <property type="entry name" value="Tscrpt-reg_CBS-contain_prd"/>
</dbReference>
<dbReference type="Pfam" id="PF01381">
    <property type="entry name" value="HTH_3"/>
    <property type="match status" value="1"/>
</dbReference>
<reference evidence="3 4" key="1">
    <citation type="journal article" date="2016" name="Sci. Rep.">
        <title>Metabolic traits of an uncultured archaeal lineage -MSBL1- from brine pools of the Red Sea.</title>
        <authorList>
            <person name="Mwirichia R."/>
            <person name="Alam I."/>
            <person name="Rashid M."/>
            <person name="Vinu M."/>
            <person name="Ba-Alawi W."/>
            <person name="Anthony Kamau A."/>
            <person name="Kamanda Ngugi D."/>
            <person name="Goker M."/>
            <person name="Klenk H.P."/>
            <person name="Bajic V."/>
            <person name="Stingl U."/>
        </authorList>
    </citation>
    <scope>NUCLEOTIDE SEQUENCE [LARGE SCALE GENOMIC DNA]</scope>
    <source>
        <strain evidence="3">SCGC-AAA259O05</strain>
    </source>
</reference>
<dbReference type="Gene3D" id="1.10.260.40">
    <property type="entry name" value="lambda repressor-like DNA-binding domains"/>
    <property type="match status" value="1"/>
</dbReference>
<dbReference type="InterPro" id="IPR051257">
    <property type="entry name" value="Diverse_CBS-Domain"/>
</dbReference>
<sequence>MRIVHPTEIRSLRSKSGLTQAELAESAGITQAYIARIESGDADPKVSTLEKISKALKKALGEEKITAGKIMARPIISVSLGDRVRKSIDLMEVHDISQIPVLEGERQVGSLAEETMVHKISTGGNLTGFLEKKVKEVMDDPFPTAGPEADTDTVLSLLENSPAVLVLEDGNPEGIITKADILQFPRL</sequence>
<feature type="domain" description="HTH cro/C1-type" evidence="2">
    <location>
        <begin position="9"/>
        <end position="63"/>
    </location>
</feature>
<dbReference type="Pfam" id="PF00571">
    <property type="entry name" value="CBS"/>
    <property type="match status" value="2"/>
</dbReference>
<dbReference type="SUPFAM" id="SSF54631">
    <property type="entry name" value="CBS-domain pair"/>
    <property type="match status" value="1"/>
</dbReference>
<evidence type="ECO:0000313" key="3">
    <source>
        <dbReference type="EMBL" id="KXB01732.1"/>
    </source>
</evidence>
<dbReference type="PANTHER" id="PTHR43080:SF4">
    <property type="entry name" value="CRO-LIKE PROTEIN"/>
    <property type="match status" value="1"/>
</dbReference>
<dbReference type="PANTHER" id="PTHR43080">
    <property type="entry name" value="CBS DOMAIN-CONTAINING PROTEIN CBSX3, MITOCHONDRIAL"/>
    <property type="match status" value="1"/>
</dbReference>
<dbReference type="AlphaFoldDB" id="A0A133V5L3"/>
<dbReference type="InterPro" id="IPR001387">
    <property type="entry name" value="Cro/C1-type_HTH"/>
</dbReference>
<dbReference type="InterPro" id="IPR046342">
    <property type="entry name" value="CBS_dom_sf"/>
</dbReference>
<proteinExistence type="predicted"/>
<dbReference type="InterPro" id="IPR000644">
    <property type="entry name" value="CBS_dom"/>
</dbReference>
<keyword evidence="4" id="KW-1185">Reference proteome</keyword>
<keyword evidence="1" id="KW-0129">CBS domain</keyword>
<dbReference type="EMBL" id="LHXV01000003">
    <property type="protein sequence ID" value="KXB01732.1"/>
    <property type="molecule type" value="Genomic_DNA"/>
</dbReference>
<dbReference type="CDD" id="cd00093">
    <property type="entry name" value="HTH_XRE"/>
    <property type="match status" value="1"/>
</dbReference>
<evidence type="ECO:0000313" key="4">
    <source>
        <dbReference type="Proteomes" id="UP000070344"/>
    </source>
</evidence>
<dbReference type="InterPro" id="IPR010982">
    <property type="entry name" value="Lambda_DNA-bd_dom_sf"/>
</dbReference>
<dbReference type="SUPFAM" id="SSF47413">
    <property type="entry name" value="lambda repressor-like DNA-binding domains"/>
    <property type="match status" value="1"/>
</dbReference>
<dbReference type="PROSITE" id="PS50943">
    <property type="entry name" value="HTH_CROC1"/>
    <property type="match status" value="1"/>
</dbReference>
<protein>
    <recommendedName>
        <fullName evidence="2">HTH cro/C1-type domain-containing protein</fullName>
    </recommendedName>
</protein>
<dbReference type="SMART" id="SM00530">
    <property type="entry name" value="HTH_XRE"/>
    <property type="match status" value="1"/>
</dbReference>
<gene>
    <name evidence="3" type="ORF">AKJ41_00435</name>
</gene>
<name>A0A133V5L3_9EURY</name>